<protein>
    <submittedName>
        <fullName evidence="1">Unannotated protein</fullName>
    </submittedName>
</protein>
<dbReference type="EMBL" id="CAFBPX010000001">
    <property type="protein sequence ID" value="CAB5027395.1"/>
    <property type="molecule type" value="Genomic_DNA"/>
</dbReference>
<sequence length="330" mass="34027">MPAGHVLVALFIGLVVAALLNAQGMHKQALSQGPGIGRDIAGTLTAGLAGVSGILQIDQPRALLKAALGRSGDDKLVGKLAITAKGPAAPAAPTKPVYSAAKPMGLYLTGDSLITDPGPVLLDKISTNPAIKPLGVTDAHAATGLVQPEIFNWFDYLPQQIKALRPDMTVATFGANDGLGFTGVAGAEEFGTPAWLAEYTRRVAGVMDSITAKGGQLVMLGLPIPRDPALAARWAKMNAIQKSEAEKRKGLVAYVDLFDKLKDAKGNYADFLPDASGQLQRARSSDGIHYEPEGATIVTDAIIDAINELATVPGLGAPTTAPAAPATGTQ</sequence>
<dbReference type="EMBL" id="CAESAO010000015">
    <property type="protein sequence ID" value="CAB4337795.1"/>
    <property type="molecule type" value="Genomic_DNA"/>
</dbReference>
<dbReference type="Gene3D" id="3.40.50.1110">
    <property type="entry name" value="SGNH hydrolase"/>
    <property type="match status" value="1"/>
</dbReference>
<evidence type="ECO:0000313" key="2">
    <source>
        <dbReference type="EMBL" id="CAB5027395.1"/>
    </source>
</evidence>
<evidence type="ECO:0000313" key="1">
    <source>
        <dbReference type="EMBL" id="CAB4337795.1"/>
    </source>
</evidence>
<dbReference type="InterPro" id="IPR036514">
    <property type="entry name" value="SGNH_hydro_sf"/>
</dbReference>
<name>A0A6J5Z575_9ZZZZ</name>
<dbReference type="Pfam" id="PF04311">
    <property type="entry name" value="DUF459"/>
    <property type="match status" value="1"/>
</dbReference>
<dbReference type="SUPFAM" id="SSF52266">
    <property type="entry name" value="SGNH hydrolase"/>
    <property type="match status" value="1"/>
</dbReference>
<accession>A0A6J5Z575</accession>
<dbReference type="AlphaFoldDB" id="A0A6J5Z575"/>
<organism evidence="1">
    <name type="scientific">freshwater metagenome</name>
    <dbReference type="NCBI Taxonomy" id="449393"/>
    <lineage>
        <taxon>unclassified sequences</taxon>
        <taxon>metagenomes</taxon>
        <taxon>ecological metagenomes</taxon>
    </lineage>
</organism>
<reference evidence="1" key="1">
    <citation type="submission" date="2020-05" db="EMBL/GenBank/DDBJ databases">
        <authorList>
            <person name="Chiriac C."/>
            <person name="Salcher M."/>
            <person name="Ghai R."/>
            <person name="Kavagutti S V."/>
        </authorList>
    </citation>
    <scope>NUCLEOTIDE SEQUENCE</scope>
</reference>
<proteinExistence type="predicted"/>
<gene>
    <name evidence="1" type="ORF">UFOPK3522_00322</name>
    <name evidence="2" type="ORF">UFOPK4175_00020</name>
</gene>
<dbReference type="InterPro" id="IPR007407">
    <property type="entry name" value="DUF459"/>
</dbReference>